<protein>
    <submittedName>
        <fullName evidence="1">Uncharacterized protein</fullName>
    </submittedName>
</protein>
<dbReference type="AlphaFoldDB" id="A0A6C0B983"/>
<accession>A0A6C0B983</accession>
<name>A0A6C0B983_9ZZZZ</name>
<reference evidence="1" key="1">
    <citation type="journal article" date="2020" name="Nature">
        <title>Giant virus diversity and host interactions through global metagenomics.</title>
        <authorList>
            <person name="Schulz F."/>
            <person name="Roux S."/>
            <person name="Paez-Espino D."/>
            <person name="Jungbluth S."/>
            <person name="Walsh D.A."/>
            <person name="Denef V.J."/>
            <person name="McMahon K.D."/>
            <person name="Konstantinidis K.T."/>
            <person name="Eloe-Fadrosh E.A."/>
            <person name="Kyrpides N.C."/>
            <person name="Woyke T."/>
        </authorList>
    </citation>
    <scope>NUCLEOTIDE SEQUENCE</scope>
    <source>
        <strain evidence="1">GVMAG-M-3300010158-13</strain>
    </source>
</reference>
<proteinExistence type="predicted"/>
<dbReference type="EMBL" id="MN739091">
    <property type="protein sequence ID" value="QHS88023.1"/>
    <property type="molecule type" value="Genomic_DNA"/>
</dbReference>
<evidence type="ECO:0000313" key="1">
    <source>
        <dbReference type="EMBL" id="QHS88023.1"/>
    </source>
</evidence>
<sequence>MKKNNVKVKPFSALETEDVGQKSQKIFSIRNIVCKKKYL</sequence>
<organism evidence="1">
    <name type="scientific">viral metagenome</name>
    <dbReference type="NCBI Taxonomy" id="1070528"/>
    <lineage>
        <taxon>unclassified sequences</taxon>
        <taxon>metagenomes</taxon>
        <taxon>organismal metagenomes</taxon>
    </lineage>
</organism>